<gene>
    <name evidence="5" type="ORF">LCGC14_1173480</name>
</gene>
<keyword evidence="1" id="KW-0805">Transcription regulation</keyword>
<dbReference type="InterPro" id="IPR018060">
    <property type="entry name" value="HTH_AraC"/>
</dbReference>
<sequence length="151" mass="17532">MAYGILVLRIRQLQKDIRSEGRNTMLRRSEMDRTAKAVRIIEENLEELRTIPEIAREVGLNANKLQQCFREILGKTVNGFIMEKRLATARSLLSNTDYTLSTITSIIGYHSQSYFSKKFRETYGELPSEFRKNKGLKRFPKNNSDGTEKPR</sequence>
<evidence type="ECO:0000256" key="3">
    <source>
        <dbReference type="ARBA" id="ARBA00023163"/>
    </source>
</evidence>
<evidence type="ECO:0000313" key="5">
    <source>
        <dbReference type="EMBL" id="KKM96907.1"/>
    </source>
</evidence>
<dbReference type="PANTHER" id="PTHR47893">
    <property type="entry name" value="REGULATORY PROTEIN PCHR"/>
    <property type="match status" value="1"/>
</dbReference>
<reference evidence="5" key="1">
    <citation type="journal article" date="2015" name="Nature">
        <title>Complex archaea that bridge the gap between prokaryotes and eukaryotes.</title>
        <authorList>
            <person name="Spang A."/>
            <person name="Saw J.H."/>
            <person name="Jorgensen S.L."/>
            <person name="Zaremba-Niedzwiedzka K."/>
            <person name="Martijn J."/>
            <person name="Lind A.E."/>
            <person name="van Eijk R."/>
            <person name="Schleper C."/>
            <person name="Guy L."/>
            <person name="Ettema T.J."/>
        </authorList>
    </citation>
    <scope>NUCLEOTIDE SEQUENCE</scope>
</reference>
<dbReference type="InterPro" id="IPR009057">
    <property type="entry name" value="Homeodomain-like_sf"/>
</dbReference>
<evidence type="ECO:0000259" key="4">
    <source>
        <dbReference type="PROSITE" id="PS01124"/>
    </source>
</evidence>
<dbReference type="PROSITE" id="PS00041">
    <property type="entry name" value="HTH_ARAC_FAMILY_1"/>
    <property type="match status" value="1"/>
</dbReference>
<name>A0A0F9PUP3_9ZZZZ</name>
<evidence type="ECO:0000256" key="1">
    <source>
        <dbReference type="ARBA" id="ARBA00023015"/>
    </source>
</evidence>
<dbReference type="EMBL" id="LAZR01005818">
    <property type="protein sequence ID" value="KKM96907.1"/>
    <property type="molecule type" value="Genomic_DNA"/>
</dbReference>
<dbReference type="PANTHER" id="PTHR47893:SF1">
    <property type="entry name" value="REGULATORY PROTEIN PCHR"/>
    <property type="match status" value="1"/>
</dbReference>
<dbReference type="PROSITE" id="PS01124">
    <property type="entry name" value="HTH_ARAC_FAMILY_2"/>
    <property type="match status" value="1"/>
</dbReference>
<dbReference type="Gene3D" id="1.10.10.60">
    <property type="entry name" value="Homeodomain-like"/>
    <property type="match status" value="1"/>
</dbReference>
<dbReference type="SUPFAM" id="SSF46689">
    <property type="entry name" value="Homeodomain-like"/>
    <property type="match status" value="2"/>
</dbReference>
<dbReference type="Pfam" id="PF12833">
    <property type="entry name" value="HTH_18"/>
    <property type="match status" value="1"/>
</dbReference>
<comment type="caution">
    <text evidence="5">The sequence shown here is derived from an EMBL/GenBank/DDBJ whole genome shotgun (WGS) entry which is preliminary data.</text>
</comment>
<dbReference type="AlphaFoldDB" id="A0A0F9PUP3"/>
<dbReference type="PRINTS" id="PR00032">
    <property type="entry name" value="HTHARAC"/>
</dbReference>
<dbReference type="InterPro" id="IPR020449">
    <property type="entry name" value="Tscrpt_reg_AraC-type_HTH"/>
</dbReference>
<organism evidence="5">
    <name type="scientific">marine sediment metagenome</name>
    <dbReference type="NCBI Taxonomy" id="412755"/>
    <lineage>
        <taxon>unclassified sequences</taxon>
        <taxon>metagenomes</taxon>
        <taxon>ecological metagenomes</taxon>
    </lineage>
</organism>
<dbReference type="InterPro" id="IPR018062">
    <property type="entry name" value="HTH_AraC-typ_CS"/>
</dbReference>
<proteinExistence type="predicted"/>
<keyword evidence="3" id="KW-0804">Transcription</keyword>
<feature type="domain" description="HTH araC/xylS-type" evidence="4">
    <location>
        <begin position="35"/>
        <end position="133"/>
    </location>
</feature>
<dbReference type="GO" id="GO:0043565">
    <property type="term" value="F:sequence-specific DNA binding"/>
    <property type="evidence" value="ECO:0007669"/>
    <property type="project" value="InterPro"/>
</dbReference>
<accession>A0A0F9PUP3</accession>
<protein>
    <recommendedName>
        <fullName evidence="4">HTH araC/xylS-type domain-containing protein</fullName>
    </recommendedName>
</protein>
<evidence type="ECO:0000256" key="2">
    <source>
        <dbReference type="ARBA" id="ARBA00023125"/>
    </source>
</evidence>
<keyword evidence="2" id="KW-0238">DNA-binding</keyword>
<dbReference type="SMART" id="SM00342">
    <property type="entry name" value="HTH_ARAC"/>
    <property type="match status" value="1"/>
</dbReference>
<dbReference type="InterPro" id="IPR053142">
    <property type="entry name" value="PchR_regulatory_protein"/>
</dbReference>
<dbReference type="GO" id="GO:0003700">
    <property type="term" value="F:DNA-binding transcription factor activity"/>
    <property type="evidence" value="ECO:0007669"/>
    <property type="project" value="InterPro"/>
</dbReference>